<dbReference type="InterPro" id="IPR012338">
    <property type="entry name" value="Beta-lactam/transpept-like"/>
</dbReference>
<dbReference type="OrthoDB" id="9793489at2"/>
<evidence type="ECO:0000256" key="2">
    <source>
        <dbReference type="ARBA" id="ARBA00007840"/>
    </source>
</evidence>
<keyword evidence="3 5" id="KW-0378">Hydrolase</keyword>
<evidence type="ECO:0000256" key="3">
    <source>
        <dbReference type="ARBA" id="ARBA00022801"/>
    </source>
</evidence>
<dbReference type="GO" id="GO:0046677">
    <property type="term" value="P:response to antibiotic"/>
    <property type="evidence" value="ECO:0007669"/>
    <property type="project" value="UniProtKB-UniRule"/>
</dbReference>
<dbReference type="EMBL" id="CP002691">
    <property type="protein sequence ID" value="AEE48608.1"/>
    <property type="molecule type" value="Genomic_DNA"/>
</dbReference>
<organism evidence="9 10">
    <name type="scientific">Haliscomenobacter hydrossis (strain ATCC 27775 / DSM 1100 / LMG 10767 / O)</name>
    <dbReference type="NCBI Taxonomy" id="760192"/>
    <lineage>
        <taxon>Bacteria</taxon>
        <taxon>Pseudomonadati</taxon>
        <taxon>Bacteroidota</taxon>
        <taxon>Saprospiria</taxon>
        <taxon>Saprospirales</taxon>
        <taxon>Haliscomenobacteraceae</taxon>
        <taxon>Haliscomenobacter</taxon>
    </lineage>
</organism>
<evidence type="ECO:0000259" key="7">
    <source>
        <dbReference type="Pfam" id="PF00144"/>
    </source>
</evidence>
<dbReference type="HOGENOM" id="CLU_020027_7_2_10"/>
<dbReference type="AlphaFoldDB" id="F4L2P4"/>
<dbReference type="RefSeq" id="WP_013763172.1">
    <property type="nucleotide sequence ID" value="NC_015510.1"/>
</dbReference>
<dbReference type="PROSITE" id="PS00336">
    <property type="entry name" value="BETA_LACTAMASE_C"/>
    <property type="match status" value="1"/>
</dbReference>
<feature type="chain" id="PRO_5003310619" description="Beta-lactamase" evidence="6">
    <location>
        <begin position="20"/>
        <end position="451"/>
    </location>
</feature>
<feature type="domain" description="Peptidase S12 Pab87-related C-terminal" evidence="8">
    <location>
        <begin position="362"/>
        <end position="439"/>
    </location>
</feature>
<dbReference type="PANTHER" id="PTHR46825:SF8">
    <property type="entry name" value="BETA-LACTAMASE-RELATED"/>
    <property type="match status" value="1"/>
</dbReference>
<dbReference type="Pfam" id="PF11954">
    <property type="entry name" value="DUF3471"/>
    <property type="match status" value="1"/>
</dbReference>
<dbReference type="KEGG" id="hhy:Halhy_0700"/>
<feature type="domain" description="Beta-lactamase-related" evidence="7">
    <location>
        <begin position="39"/>
        <end position="341"/>
    </location>
</feature>
<proteinExistence type="inferred from homology"/>
<dbReference type="STRING" id="760192.Halhy_0700"/>
<dbReference type="InterPro" id="IPR021860">
    <property type="entry name" value="Peptidase_S12_Pab87-rel_C"/>
</dbReference>
<keyword evidence="10" id="KW-1185">Reference proteome</keyword>
<dbReference type="eggNOG" id="COG1680">
    <property type="taxonomic scope" value="Bacteria"/>
</dbReference>
<evidence type="ECO:0000256" key="4">
    <source>
        <dbReference type="ARBA" id="ARBA00023251"/>
    </source>
</evidence>
<dbReference type="SUPFAM" id="SSF56601">
    <property type="entry name" value="beta-lactamase/transpeptidase-like"/>
    <property type="match status" value="1"/>
</dbReference>
<evidence type="ECO:0000313" key="9">
    <source>
        <dbReference type="EMBL" id="AEE48608.1"/>
    </source>
</evidence>
<sequence>MKHLIILVVSALCSILAVAQKTLPEDVTKSIQTRIEYGYSPSIVVGVIDKDGPQYYLFGTKTIGGQAVNEHTIYEIGSISKTFTGILLAQMVLAGQLKTDDPAQQYLPATVTLPTRDGKQITLGHLSDHSSGLPGMPNNFDPKDPANPYADYTVDQMYTFLKGYTLTRDIGAGYEYSNLAQGLLGHILSLKAGKSYEALMVSKIAKPLKMKSTKITFDEKMKQNLAMGHSEGAQVANWDIPTLAGAGAIRSSLHDMLIYMAANLGLKKSKIYPAMQLSHQARHDKAGRGTRVGLGWHISKGAEGDVIWHNGGTGGYRTFSGFVKETGKGVVVLTNSNKGADDIGFRLLNSAAKLIEVKKPDPVVTVDASILESYVGTYELAPTVNMVITREGTRLFLQATGQPKVELFAKTDTEFFLKVVEAKVTFSAKSGKVESMTLFQNGQAMPGKRIN</sequence>
<evidence type="ECO:0000313" key="10">
    <source>
        <dbReference type="Proteomes" id="UP000008461"/>
    </source>
</evidence>
<feature type="signal peptide" evidence="6">
    <location>
        <begin position="1"/>
        <end position="19"/>
    </location>
</feature>
<evidence type="ECO:0000256" key="5">
    <source>
        <dbReference type="RuleBase" id="RU361140"/>
    </source>
</evidence>
<protein>
    <recommendedName>
        <fullName evidence="5">Beta-lactamase</fullName>
        <ecNumber evidence="5">3.5.2.6</ecNumber>
    </recommendedName>
</protein>
<reference evidence="9 10" key="1">
    <citation type="journal article" date="2011" name="Stand. Genomic Sci.">
        <title>Complete genome sequence of Haliscomenobacter hydrossis type strain (O).</title>
        <authorList>
            <consortium name="US DOE Joint Genome Institute (JGI-PGF)"/>
            <person name="Daligault H."/>
            <person name="Lapidus A."/>
            <person name="Zeytun A."/>
            <person name="Nolan M."/>
            <person name="Lucas S."/>
            <person name="Del Rio T.G."/>
            <person name="Tice H."/>
            <person name="Cheng J.F."/>
            <person name="Tapia R."/>
            <person name="Han C."/>
            <person name="Goodwin L."/>
            <person name="Pitluck S."/>
            <person name="Liolios K."/>
            <person name="Pagani I."/>
            <person name="Ivanova N."/>
            <person name="Huntemann M."/>
            <person name="Mavromatis K."/>
            <person name="Mikhailova N."/>
            <person name="Pati A."/>
            <person name="Chen A."/>
            <person name="Palaniappan K."/>
            <person name="Land M."/>
            <person name="Hauser L."/>
            <person name="Brambilla E.M."/>
            <person name="Rohde M."/>
            <person name="Verbarg S."/>
            <person name="Goker M."/>
            <person name="Bristow J."/>
            <person name="Eisen J.A."/>
            <person name="Markowitz V."/>
            <person name="Hugenholtz P."/>
            <person name="Kyrpides N.C."/>
            <person name="Klenk H.P."/>
            <person name="Woyke T."/>
        </authorList>
    </citation>
    <scope>NUCLEOTIDE SEQUENCE [LARGE SCALE GENOMIC DNA]</scope>
    <source>
        <strain evidence="10">ATCC 27775 / DSM 1100 / LMG 10767 / O</strain>
    </source>
</reference>
<comment type="catalytic activity">
    <reaction evidence="1 5">
        <text>a beta-lactam + H2O = a substituted beta-amino acid</text>
        <dbReference type="Rhea" id="RHEA:20401"/>
        <dbReference type="ChEBI" id="CHEBI:15377"/>
        <dbReference type="ChEBI" id="CHEBI:35627"/>
        <dbReference type="ChEBI" id="CHEBI:140347"/>
        <dbReference type="EC" id="3.5.2.6"/>
    </reaction>
</comment>
<keyword evidence="6" id="KW-0732">Signal</keyword>
<dbReference type="Proteomes" id="UP000008461">
    <property type="component" value="Chromosome"/>
</dbReference>
<name>F4L2P4_HALH1</name>
<gene>
    <name evidence="9" type="ordered locus">Halhy_0700</name>
</gene>
<reference key="2">
    <citation type="submission" date="2011-04" db="EMBL/GenBank/DDBJ databases">
        <title>Complete sequence of chromosome of Haliscomenobacter hydrossis DSM 1100.</title>
        <authorList>
            <consortium name="US DOE Joint Genome Institute (JGI-PGF)"/>
            <person name="Lucas S."/>
            <person name="Han J."/>
            <person name="Lapidus A."/>
            <person name="Bruce D."/>
            <person name="Goodwin L."/>
            <person name="Pitluck S."/>
            <person name="Peters L."/>
            <person name="Kyrpides N."/>
            <person name="Mavromatis K."/>
            <person name="Ivanova N."/>
            <person name="Ovchinnikova G."/>
            <person name="Pagani I."/>
            <person name="Daligault H."/>
            <person name="Detter J.C."/>
            <person name="Han C."/>
            <person name="Land M."/>
            <person name="Hauser L."/>
            <person name="Markowitz V."/>
            <person name="Cheng J.-F."/>
            <person name="Hugenholtz P."/>
            <person name="Woyke T."/>
            <person name="Wu D."/>
            <person name="Verbarg S."/>
            <person name="Frueling A."/>
            <person name="Brambilla E."/>
            <person name="Klenk H.-P."/>
            <person name="Eisen J.A."/>
        </authorList>
    </citation>
    <scope>NUCLEOTIDE SEQUENCE</scope>
    <source>
        <strain>DSM 1100</strain>
    </source>
</reference>
<evidence type="ECO:0000259" key="8">
    <source>
        <dbReference type="Pfam" id="PF11954"/>
    </source>
</evidence>
<dbReference type="GO" id="GO:0017001">
    <property type="term" value="P:antibiotic catabolic process"/>
    <property type="evidence" value="ECO:0007669"/>
    <property type="project" value="InterPro"/>
</dbReference>
<dbReference type="GO" id="GO:0008800">
    <property type="term" value="F:beta-lactamase activity"/>
    <property type="evidence" value="ECO:0007669"/>
    <property type="project" value="UniProtKB-UniRule"/>
</dbReference>
<dbReference type="EC" id="3.5.2.6" evidence="5"/>
<dbReference type="InterPro" id="IPR001466">
    <property type="entry name" value="Beta-lactam-related"/>
</dbReference>
<dbReference type="Gene3D" id="3.40.710.10">
    <property type="entry name" value="DD-peptidase/beta-lactamase superfamily"/>
    <property type="match status" value="1"/>
</dbReference>
<keyword evidence="4 5" id="KW-0046">Antibiotic resistance</keyword>
<dbReference type="Pfam" id="PF00144">
    <property type="entry name" value="Beta-lactamase"/>
    <property type="match status" value="1"/>
</dbReference>
<accession>F4L2P4</accession>
<comment type="similarity">
    <text evidence="2 5">Belongs to the class-C beta-lactamase family.</text>
</comment>
<dbReference type="GO" id="GO:0030288">
    <property type="term" value="C:outer membrane-bounded periplasmic space"/>
    <property type="evidence" value="ECO:0007669"/>
    <property type="project" value="InterPro"/>
</dbReference>
<evidence type="ECO:0000256" key="1">
    <source>
        <dbReference type="ARBA" id="ARBA00001526"/>
    </source>
</evidence>
<evidence type="ECO:0000256" key="6">
    <source>
        <dbReference type="SAM" id="SignalP"/>
    </source>
</evidence>
<dbReference type="InterPro" id="IPR050491">
    <property type="entry name" value="AmpC-like"/>
</dbReference>
<dbReference type="InterPro" id="IPR001586">
    <property type="entry name" value="Beta-lactam_class-C_AS"/>
</dbReference>
<dbReference type="PANTHER" id="PTHR46825">
    <property type="entry name" value="D-ALANYL-D-ALANINE-CARBOXYPEPTIDASE/ENDOPEPTIDASE AMPH"/>
    <property type="match status" value="1"/>
</dbReference>